<feature type="region of interest" description="Disordered" evidence="1">
    <location>
        <begin position="1"/>
        <end position="44"/>
    </location>
</feature>
<sequence>MPLPDNAGRTNEPPGKQMAAPADFQQKKPTPSEQAQSVNSLEKSFLKRGAVSPRRFGYLQSTDDYKFSLSALQRSRKVGRSKAAGSRKAVRRAVGSSKASGSRRAVRRATREPKSYPELGREPSVSYSISFFVLLLDPLLITSAGT</sequence>
<evidence type="ECO:0000256" key="1">
    <source>
        <dbReference type="SAM" id="MobiDB-lite"/>
    </source>
</evidence>
<gene>
    <name evidence="2" type="ORF">H920_19287</name>
</gene>
<feature type="compositionally biased region" description="Polar residues" evidence="1">
    <location>
        <begin position="27"/>
        <end position="42"/>
    </location>
</feature>
<organism evidence="2 3">
    <name type="scientific">Fukomys damarensis</name>
    <name type="common">Damaraland mole rat</name>
    <name type="synonym">Cryptomys damarensis</name>
    <dbReference type="NCBI Taxonomy" id="885580"/>
    <lineage>
        <taxon>Eukaryota</taxon>
        <taxon>Metazoa</taxon>
        <taxon>Chordata</taxon>
        <taxon>Craniata</taxon>
        <taxon>Vertebrata</taxon>
        <taxon>Euteleostomi</taxon>
        <taxon>Mammalia</taxon>
        <taxon>Eutheria</taxon>
        <taxon>Euarchontoglires</taxon>
        <taxon>Glires</taxon>
        <taxon>Rodentia</taxon>
        <taxon>Hystricomorpha</taxon>
        <taxon>Bathyergidae</taxon>
        <taxon>Fukomys</taxon>
    </lineage>
</organism>
<accession>A0A091D944</accession>
<keyword evidence="3" id="KW-1185">Reference proteome</keyword>
<dbReference type="EMBL" id="KN125101">
    <property type="protein sequence ID" value="KFO19356.1"/>
    <property type="molecule type" value="Genomic_DNA"/>
</dbReference>
<proteinExistence type="predicted"/>
<protein>
    <submittedName>
        <fullName evidence="2">Uncharacterized protein</fullName>
    </submittedName>
</protein>
<dbReference type="AlphaFoldDB" id="A0A091D944"/>
<reference evidence="2 3" key="1">
    <citation type="submission" date="2013-11" db="EMBL/GenBank/DDBJ databases">
        <title>The Damaraland mole rat (Fukomys damarensis) genome and evolution of African mole rats.</title>
        <authorList>
            <person name="Gladyshev V.N."/>
            <person name="Fang X."/>
        </authorList>
    </citation>
    <scope>NUCLEOTIDE SEQUENCE [LARGE SCALE GENOMIC DNA]</scope>
    <source>
        <tissue evidence="2">Liver</tissue>
    </source>
</reference>
<evidence type="ECO:0000313" key="3">
    <source>
        <dbReference type="Proteomes" id="UP000028990"/>
    </source>
</evidence>
<name>A0A091D944_FUKDA</name>
<feature type="compositionally biased region" description="Basic and acidic residues" evidence="1">
    <location>
        <begin position="109"/>
        <end position="121"/>
    </location>
</feature>
<dbReference type="Proteomes" id="UP000028990">
    <property type="component" value="Unassembled WGS sequence"/>
</dbReference>
<evidence type="ECO:0000313" key="2">
    <source>
        <dbReference type="EMBL" id="KFO19356.1"/>
    </source>
</evidence>
<feature type="region of interest" description="Disordered" evidence="1">
    <location>
        <begin position="76"/>
        <end position="122"/>
    </location>
</feature>